<organism evidence="4 5">
    <name type="scientific">Aphanothece hegewaldii CCALA 016</name>
    <dbReference type="NCBI Taxonomy" id="2107694"/>
    <lineage>
        <taxon>Bacteria</taxon>
        <taxon>Bacillati</taxon>
        <taxon>Cyanobacteriota</taxon>
        <taxon>Cyanophyceae</taxon>
        <taxon>Oscillatoriophycideae</taxon>
        <taxon>Chroococcales</taxon>
        <taxon>Aphanothecaceae</taxon>
        <taxon>Aphanothece</taxon>
    </lineage>
</organism>
<gene>
    <name evidence="4" type="ORF">C7H19_02235</name>
</gene>
<reference evidence="4 5" key="2">
    <citation type="submission" date="2018-03" db="EMBL/GenBank/DDBJ databases">
        <authorList>
            <person name="Keele B.F."/>
        </authorList>
    </citation>
    <scope>NUCLEOTIDE SEQUENCE [LARGE SCALE GENOMIC DNA]</scope>
    <source>
        <strain evidence="4 5">CCALA 016</strain>
    </source>
</reference>
<comment type="similarity">
    <text evidence="2">Belongs to the YbaB/EbfC family.</text>
</comment>
<comment type="caution">
    <text evidence="4">The sequence shown here is derived from an EMBL/GenBank/DDBJ whole genome shotgun (WGS) entry which is preliminary data.</text>
</comment>
<proteinExistence type="inferred from homology"/>
<dbReference type="GO" id="GO:0005829">
    <property type="term" value="C:cytosol"/>
    <property type="evidence" value="ECO:0007669"/>
    <property type="project" value="TreeGrafter"/>
</dbReference>
<dbReference type="Gene3D" id="3.30.1310.10">
    <property type="entry name" value="Nucleoid-associated protein YbaB-like domain"/>
    <property type="match status" value="1"/>
</dbReference>
<accession>A0A2T1M2J6</accession>
<dbReference type="PANTHER" id="PTHR33449:SF1">
    <property type="entry name" value="NUCLEOID-ASSOCIATED PROTEIN YBAB"/>
    <property type="match status" value="1"/>
</dbReference>
<dbReference type="SUPFAM" id="SSF82607">
    <property type="entry name" value="YbaB-like"/>
    <property type="match status" value="1"/>
</dbReference>
<comment type="subunit">
    <text evidence="2">Homodimer.</text>
</comment>
<keyword evidence="1 2" id="KW-0238">DNA-binding</keyword>
<feature type="coiled-coil region" evidence="3">
    <location>
        <begin position="17"/>
        <end position="44"/>
    </location>
</feature>
<dbReference type="InterPro" id="IPR036894">
    <property type="entry name" value="YbaB-like_sf"/>
</dbReference>
<name>A0A2T1M2J6_9CHRO</name>
<evidence type="ECO:0000313" key="5">
    <source>
        <dbReference type="Proteomes" id="UP000239001"/>
    </source>
</evidence>
<dbReference type="AlphaFoldDB" id="A0A2T1M2J6"/>
<sequence length="114" mass="12269">MAEKQGFGFGLNKIKELQAAFQKAQQIQAGAQELQKELEQMRIVGESSDGLVKVYMSGNQEPVGVEISPDAVAQGTEAIQASVTEAMKAAYSKSTEMMRSKMEDLTSGLELPGL</sequence>
<dbReference type="InterPro" id="IPR004401">
    <property type="entry name" value="YbaB/EbfC"/>
</dbReference>
<dbReference type="HAMAP" id="MF_00274">
    <property type="entry name" value="DNA_YbaB_EbfC"/>
    <property type="match status" value="1"/>
</dbReference>
<protein>
    <recommendedName>
        <fullName evidence="2">Nucleoid-associated protein C7H19_02235</fullName>
    </recommendedName>
</protein>
<dbReference type="Pfam" id="PF02575">
    <property type="entry name" value="YbaB_DNA_bd"/>
    <property type="match status" value="1"/>
</dbReference>
<dbReference type="NCBIfam" id="TIGR00103">
    <property type="entry name" value="DNA_YbaB_EbfC"/>
    <property type="match status" value="1"/>
</dbReference>
<dbReference type="RefSeq" id="WP_106455262.1">
    <property type="nucleotide sequence ID" value="NZ_PXOH01000002.1"/>
</dbReference>
<keyword evidence="2" id="KW-0963">Cytoplasm</keyword>
<dbReference type="PIRSF" id="PIRSF004555">
    <property type="entry name" value="UCP004555"/>
    <property type="match status" value="1"/>
</dbReference>
<evidence type="ECO:0000256" key="2">
    <source>
        <dbReference type="HAMAP-Rule" id="MF_00274"/>
    </source>
</evidence>
<dbReference type="GO" id="GO:0003677">
    <property type="term" value="F:DNA binding"/>
    <property type="evidence" value="ECO:0007669"/>
    <property type="project" value="UniProtKB-UniRule"/>
</dbReference>
<comment type="function">
    <text evidence="2">Binds to DNA and alters its conformation. May be involved in regulation of gene expression, nucleoid organization and DNA protection.</text>
</comment>
<dbReference type="OrthoDB" id="487780at2"/>
<dbReference type="EMBL" id="PXOH01000002">
    <property type="protein sequence ID" value="PSF38897.1"/>
    <property type="molecule type" value="Genomic_DNA"/>
</dbReference>
<keyword evidence="3" id="KW-0175">Coiled coil</keyword>
<comment type="subcellular location">
    <subcellularLocation>
        <location evidence="2">Cytoplasm</location>
        <location evidence="2">Nucleoid</location>
    </subcellularLocation>
</comment>
<evidence type="ECO:0000256" key="1">
    <source>
        <dbReference type="ARBA" id="ARBA00023125"/>
    </source>
</evidence>
<dbReference type="Proteomes" id="UP000239001">
    <property type="component" value="Unassembled WGS sequence"/>
</dbReference>
<dbReference type="GO" id="GO:0043590">
    <property type="term" value="C:bacterial nucleoid"/>
    <property type="evidence" value="ECO:0007669"/>
    <property type="project" value="UniProtKB-UniRule"/>
</dbReference>
<dbReference type="PANTHER" id="PTHR33449">
    <property type="entry name" value="NUCLEOID-ASSOCIATED PROTEIN YBAB"/>
    <property type="match status" value="1"/>
</dbReference>
<reference evidence="4 5" key="1">
    <citation type="submission" date="2018-03" db="EMBL/GenBank/DDBJ databases">
        <title>The ancient ancestry and fast evolution of plastids.</title>
        <authorList>
            <person name="Moore K.R."/>
            <person name="Magnabosco C."/>
            <person name="Momper L."/>
            <person name="Gold D.A."/>
            <person name="Bosak T."/>
            <person name="Fournier G.P."/>
        </authorList>
    </citation>
    <scope>NUCLEOTIDE SEQUENCE [LARGE SCALE GENOMIC DNA]</scope>
    <source>
        <strain evidence="4 5">CCALA 016</strain>
    </source>
</reference>
<evidence type="ECO:0000313" key="4">
    <source>
        <dbReference type="EMBL" id="PSF38897.1"/>
    </source>
</evidence>
<keyword evidence="5" id="KW-1185">Reference proteome</keyword>
<evidence type="ECO:0000256" key="3">
    <source>
        <dbReference type="SAM" id="Coils"/>
    </source>
</evidence>